<proteinExistence type="predicted"/>
<accession>Q11MW5</accession>
<geneLocation type="plasmid" evidence="2">
    <name>1</name>
</geneLocation>
<dbReference type="HOGENOM" id="CLU_2192312_0_0_5"/>
<sequence length="108" mass="12067" precursor="true">MASPRKHRLTIYLLPKMLNSRNRCEVNRMSSSATHSRGSTGAFEGRERRPDFHAQADRLALLVELSGGNLLGPPGGELLWLCDGLCRDATRWEQETSDERSGLTGGWR</sequence>
<feature type="region of interest" description="Disordered" evidence="1">
    <location>
        <begin position="26"/>
        <end position="49"/>
    </location>
</feature>
<gene>
    <name evidence="2" type="ordered locus">Meso_4284</name>
</gene>
<protein>
    <submittedName>
        <fullName evidence="2">Uncharacterized protein</fullName>
    </submittedName>
</protein>
<dbReference type="EMBL" id="CP000389">
    <property type="protein sequence ID" value="ABG61254.1"/>
    <property type="molecule type" value="Genomic_DNA"/>
</dbReference>
<organism evidence="2">
    <name type="scientific">Chelativorans sp. (strain BNC1)</name>
    <dbReference type="NCBI Taxonomy" id="266779"/>
    <lineage>
        <taxon>Bacteria</taxon>
        <taxon>Pseudomonadati</taxon>
        <taxon>Pseudomonadota</taxon>
        <taxon>Alphaproteobacteria</taxon>
        <taxon>Hyphomicrobiales</taxon>
        <taxon>Phyllobacteriaceae</taxon>
        <taxon>Chelativorans</taxon>
    </lineage>
</organism>
<name>Q11MW5_CHESB</name>
<dbReference type="KEGG" id="mes:Meso_4284"/>
<feature type="compositionally biased region" description="Polar residues" evidence="1">
    <location>
        <begin position="28"/>
        <end position="39"/>
    </location>
</feature>
<evidence type="ECO:0000256" key="1">
    <source>
        <dbReference type="SAM" id="MobiDB-lite"/>
    </source>
</evidence>
<reference evidence="2" key="1">
    <citation type="submission" date="2006-06" db="EMBL/GenBank/DDBJ databases">
        <title>Complete sequence of Plasmid 1 of Chelativorans sp. BNC1.</title>
        <authorList>
            <consortium name="US DOE Joint Genome Institute"/>
            <person name="Copeland A."/>
            <person name="Lucas S."/>
            <person name="Lapidus A."/>
            <person name="Barry K."/>
            <person name="Detter J.C."/>
            <person name="Glavina del Rio T."/>
            <person name="Hammon N."/>
            <person name="Israni S."/>
            <person name="Dalin E."/>
            <person name="Tice H."/>
            <person name="Pitluck S."/>
            <person name="Chertkov O."/>
            <person name="Brettin T."/>
            <person name="Bruce D."/>
            <person name="Han C."/>
            <person name="Tapia R."/>
            <person name="Gilna P."/>
            <person name="Schmutz J."/>
            <person name="Larimer F."/>
            <person name="Land M."/>
            <person name="Hauser L."/>
            <person name="Kyrpides N."/>
            <person name="Mikhailova N."/>
            <person name="Richardson P."/>
        </authorList>
    </citation>
    <scope>NUCLEOTIDE SEQUENCE</scope>
    <source>
        <strain evidence="2">BNC1</strain>
        <plasmid evidence="2">1</plasmid>
    </source>
</reference>
<keyword evidence="2" id="KW-0614">Plasmid</keyword>
<evidence type="ECO:0000313" key="2">
    <source>
        <dbReference type="EMBL" id="ABG61254.1"/>
    </source>
</evidence>
<dbReference type="AlphaFoldDB" id="Q11MW5"/>